<dbReference type="Proteomes" id="UP000011829">
    <property type="component" value="Segment"/>
</dbReference>
<protein>
    <submittedName>
        <fullName evidence="1">Uncharacterized protein</fullName>
    </submittedName>
</protein>
<evidence type="ECO:0000313" key="1">
    <source>
        <dbReference type="EMBL" id="AFH21058.1"/>
    </source>
</evidence>
<dbReference type="GeneID" id="18563016"/>
<sequence>MKTCLKRRTTYTQAAPTVAHLWSADLRERRRLRADVEAMMKSVDEEYAKSLRYREYLGLCDSIIHCRTSKGKVGVEYPILRRRIREWVTNGPTTTGQWTGIKVCLMRHNTEHLHYYPHSAAEPAYVHI</sequence>
<gene>
    <name evidence="1" type="ORF">CR9_174</name>
</gene>
<proteinExistence type="predicted"/>
<dbReference type="RefSeq" id="YP_009015136.1">
    <property type="nucleotide sequence ID" value="NC_023717.1"/>
</dbReference>
<name>M1EZE8_9CAUD</name>
<keyword evidence="2" id="KW-1185">Reference proteome</keyword>
<dbReference type="EMBL" id="JQ691611">
    <property type="protein sequence ID" value="AFH21058.1"/>
    <property type="molecule type" value="Genomic_DNA"/>
</dbReference>
<accession>M1EZE8</accession>
<dbReference type="KEGG" id="vg:18563016"/>
<evidence type="ECO:0000313" key="2">
    <source>
        <dbReference type="Proteomes" id="UP000011829"/>
    </source>
</evidence>
<organism evidence="1 2">
    <name type="scientific">Cronobacter phage CR9</name>
    <dbReference type="NCBI Taxonomy" id="1162290"/>
    <lineage>
        <taxon>Viruses</taxon>
        <taxon>Duplodnaviria</taxon>
        <taxon>Heunggongvirae</taxon>
        <taxon>Uroviricota</taxon>
        <taxon>Caudoviricetes</taxon>
        <taxon>Vequintavirinae</taxon>
        <taxon>Certrevirus</taxon>
        <taxon>Certrevirus CR9</taxon>
    </lineage>
</organism>
<reference evidence="1 2" key="1">
    <citation type="submission" date="2012-02" db="EMBL/GenBank/DDBJ databases">
        <title>Complete Genome Sequence of Cronobacter sakazakii Bacteriophage CR9.</title>
        <authorList>
            <person name="Shin H."/>
            <person name="Lee J.-H."/>
            <person name="Kim Y."/>
            <person name="Ryu S."/>
        </authorList>
    </citation>
    <scope>NUCLEOTIDE SEQUENCE [LARGE SCALE GENOMIC DNA]</scope>
</reference>